<proteinExistence type="predicted"/>
<reference evidence="2 3" key="1">
    <citation type="submission" date="2014-04" db="EMBL/GenBank/DDBJ databases">
        <authorList>
            <consortium name="DOE Joint Genome Institute"/>
            <person name="Kuo A."/>
            <person name="Kohler A."/>
            <person name="Nagy L.G."/>
            <person name="Floudas D."/>
            <person name="Copeland A."/>
            <person name="Barry K.W."/>
            <person name="Cichocki N."/>
            <person name="Veneault-Fourrey C."/>
            <person name="LaButti K."/>
            <person name="Lindquist E.A."/>
            <person name="Lipzen A."/>
            <person name="Lundell T."/>
            <person name="Morin E."/>
            <person name="Murat C."/>
            <person name="Sun H."/>
            <person name="Tunlid A."/>
            <person name="Henrissat B."/>
            <person name="Grigoriev I.V."/>
            <person name="Hibbett D.S."/>
            <person name="Martin F."/>
            <person name="Nordberg H.P."/>
            <person name="Cantor M.N."/>
            <person name="Hua S.X."/>
        </authorList>
    </citation>
    <scope>NUCLEOTIDE SEQUENCE [LARGE SCALE GENOMIC DNA]</scope>
    <source>
        <strain evidence="2 3">LaAM-08-1</strain>
    </source>
</reference>
<evidence type="ECO:0000256" key="1">
    <source>
        <dbReference type="SAM" id="MobiDB-lite"/>
    </source>
</evidence>
<reference evidence="3" key="2">
    <citation type="submission" date="2015-01" db="EMBL/GenBank/DDBJ databases">
        <title>Evolutionary Origins and Diversification of the Mycorrhizal Mutualists.</title>
        <authorList>
            <consortium name="DOE Joint Genome Institute"/>
            <consortium name="Mycorrhizal Genomics Consortium"/>
            <person name="Kohler A."/>
            <person name="Kuo A."/>
            <person name="Nagy L.G."/>
            <person name="Floudas D."/>
            <person name="Copeland A."/>
            <person name="Barry K.W."/>
            <person name="Cichocki N."/>
            <person name="Veneault-Fourrey C."/>
            <person name="LaButti K."/>
            <person name="Lindquist E.A."/>
            <person name="Lipzen A."/>
            <person name="Lundell T."/>
            <person name="Morin E."/>
            <person name="Murat C."/>
            <person name="Riley R."/>
            <person name="Ohm R."/>
            <person name="Sun H."/>
            <person name="Tunlid A."/>
            <person name="Henrissat B."/>
            <person name="Grigoriev I.V."/>
            <person name="Hibbett D.S."/>
            <person name="Martin F."/>
        </authorList>
    </citation>
    <scope>NUCLEOTIDE SEQUENCE [LARGE SCALE GENOMIC DNA]</scope>
    <source>
        <strain evidence="3">LaAM-08-1</strain>
    </source>
</reference>
<organism evidence="2 3">
    <name type="scientific">Laccaria amethystina LaAM-08-1</name>
    <dbReference type="NCBI Taxonomy" id="1095629"/>
    <lineage>
        <taxon>Eukaryota</taxon>
        <taxon>Fungi</taxon>
        <taxon>Dikarya</taxon>
        <taxon>Basidiomycota</taxon>
        <taxon>Agaricomycotina</taxon>
        <taxon>Agaricomycetes</taxon>
        <taxon>Agaricomycetidae</taxon>
        <taxon>Agaricales</taxon>
        <taxon>Agaricineae</taxon>
        <taxon>Hydnangiaceae</taxon>
        <taxon>Laccaria</taxon>
    </lineage>
</organism>
<accession>A0A0C9XDJ3</accession>
<dbReference type="HOGENOM" id="CLU_2223673_0_0_1"/>
<keyword evidence="3" id="KW-1185">Reference proteome</keyword>
<dbReference type="Proteomes" id="UP000054477">
    <property type="component" value="Unassembled WGS sequence"/>
</dbReference>
<evidence type="ECO:0000313" key="3">
    <source>
        <dbReference type="Proteomes" id="UP000054477"/>
    </source>
</evidence>
<dbReference type="AlphaFoldDB" id="A0A0C9XDJ3"/>
<feature type="region of interest" description="Disordered" evidence="1">
    <location>
        <begin position="24"/>
        <end position="56"/>
    </location>
</feature>
<sequence>MSQTTPPQTTTCTFLKTRTQRVEVRMKSSTSQITITHQDPRRNPGVNCGRKSRLPAHRQHLPQMVISGRPLKVLECKSIFNNCCQLLLTYSPAEPLPKRLKKSRKR</sequence>
<feature type="compositionally biased region" description="Polar residues" evidence="1">
    <location>
        <begin position="27"/>
        <end position="37"/>
    </location>
</feature>
<protein>
    <submittedName>
        <fullName evidence="2">Uncharacterized protein</fullName>
    </submittedName>
</protein>
<dbReference type="EMBL" id="KN838643">
    <property type="protein sequence ID" value="KIJ99633.1"/>
    <property type="molecule type" value="Genomic_DNA"/>
</dbReference>
<evidence type="ECO:0000313" key="2">
    <source>
        <dbReference type="EMBL" id="KIJ99633.1"/>
    </source>
</evidence>
<name>A0A0C9XDJ3_9AGAR</name>
<gene>
    <name evidence="2" type="ORF">K443DRAFT_163138</name>
</gene>